<protein>
    <submittedName>
        <fullName evidence="2">Uncharacterized protein</fullName>
    </submittedName>
</protein>
<dbReference type="EMBL" id="MT141399">
    <property type="protein sequence ID" value="QJA60183.1"/>
    <property type="molecule type" value="Genomic_DNA"/>
</dbReference>
<dbReference type="EMBL" id="MT142074">
    <property type="protein sequence ID" value="QJA74102.1"/>
    <property type="molecule type" value="Genomic_DNA"/>
</dbReference>
<evidence type="ECO:0000313" key="1">
    <source>
        <dbReference type="EMBL" id="QJA60183.1"/>
    </source>
</evidence>
<gene>
    <name evidence="2" type="ORF">MM415A02103_0013</name>
    <name evidence="1" type="ORF">MM415B01169_0016</name>
</gene>
<dbReference type="AlphaFoldDB" id="A0A6M3JYG4"/>
<name>A0A6M3JYG4_9ZZZZ</name>
<accession>A0A6M3JYG4</accession>
<sequence>MKLLGLYQLTRKERKYLDNWCKHDLLVAKKDEDGKWRFYDTYWNSDQTVYTYAEVKKIGTLRFIFDMNFAKEVSEYEWKKYKRNDTAYIPIGGGSARYLVDSRAKPDKKSIRLQLRLELAEAESEIRFRTGQIERLKQELTLN</sequence>
<organism evidence="2">
    <name type="scientific">viral metagenome</name>
    <dbReference type="NCBI Taxonomy" id="1070528"/>
    <lineage>
        <taxon>unclassified sequences</taxon>
        <taxon>metagenomes</taxon>
        <taxon>organismal metagenomes</taxon>
    </lineage>
</organism>
<evidence type="ECO:0000313" key="2">
    <source>
        <dbReference type="EMBL" id="QJA74102.1"/>
    </source>
</evidence>
<reference evidence="2" key="1">
    <citation type="submission" date="2020-03" db="EMBL/GenBank/DDBJ databases">
        <title>The deep terrestrial virosphere.</title>
        <authorList>
            <person name="Holmfeldt K."/>
            <person name="Nilsson E."/>
            <person name="Simone D."/>
            <person name="Lopez-Fernandez M."/>
            <person name="Wu X."/>
            <person name="de Brujin I."/>
            <person name="Lundin D."/>
            <person name="Andersson A."/>
            <person name="Bertilsson S."/>
            <person name="Dopson M."/>
        </authorList>
    </citation>
    <scope>NUCLEOTIDE SEQUENCE</scope>
    <source>
        <strain evidence="2">MM415A02103</strain>
        <strain evidence="1">MM415B01169</strain>
    </source>
</reference>
<proteinExistence type="predicted"/>